<evidence type="ECO:0000313" key="5">
    <source>
        <dbReference type="EMBL" id="JAG99286.1"/>
    </source>
</evidence>
<evidence type="ECO:0000259" key="4">
    <source>
        <dbReference type="PROSITE" id="PS51462"/>
    </source>
</evidence>
<dbReference type="InterPro" id="IPR015797">
    <property type="entry name" value="NUDIX_hydrolase-like_dom_sf"/>
</dbReference>
<accession>A0A0D6R947</accession>
<dbReference type="InterPro" id="IPR000086">
    <property type="entry name" value="NUDIX_hydrolase_dom"/>
</dbReference>
<feature type="domain" description="Nudix hydrolase" evidence="4">
    <location>
        <begin position="204"/>
        <end position="331"/>
    </location>
</feature>
<evidence type="ECO:0000256" key="2">
    <source>
        <dbReference type="ARBA" id="ARBA00022723"/>
    </source>
</evidence>
<sequence length="380" mass="42759">MQSVSTAITFPLSNNNEVFCRRIGADRIRSVDACVDKTGSCEIGFFRRKSSSGYARSDVFRLLQASAKKRTMSYSKKRPLAVAPLPSEDEALIEDRMSEAIVREHSQQEQGMLLACDDDYDGVIVDPNNLPLDVHNFVCSLKASLSLWRQQGKKGVWVKIPTSHAKLVPAAIEEGFWYHHAEPTYVMLAYWIPESSCTLPPNASHQVGVGGFVLNENNKVLVVQEKNGPYKGVWKIPTGVILQGEDIFTGAIREIKEETGVDTQFIDLVGFRHSHNVVFEKSDLFFLCMLRPLSSDIVAQELEIEQAQWMPLDEFVAQPYYKEHVTLKEMLDICIASSKKIYRGFSAIQTVSKNSNLPNISYYNIADMSRFNSLYGSVLK</sequence>
<reference evidence="5" key="1">
    <citation type="submission" date="2015-03" db="EMBL/GenBank/DDBJ databases">
        <title>A transcriptome of Araucaria cunninghamii, an australian fine timber species.</title>
        <authorList>
            <person name="Jing Yi C.J.Y."/>
            <person name="Yin San L.Y.S."/>
            <person name="Abdul Karim S.S."/>
            <person name="Wan Azmi N.N."/>
            <person name="Hercus R.R."/>
            <person name="Croft L.L."/>
        </authorList>
    </citation>
    <scope>NUCLEOTIDE SEQUENCE</scope>
    <source>
        <strain evidence="5">MI0301</strain>
        <tissue evidence="5">Leaf</tissue>
    </source>
</reference>
<dbReference type="AlphaFoldDB" id="A0A0D6R947"/>
<dbReference type="GO" id="GO:0035529">
    <property type="term" value="F:NADH pyrophosphatase activity"/>
    <property type="evidence" value="ECO:0007669"/>
    <property type="project" value="TreeGrafter"/>
</dbReference>
<dbReference type="InterPro" id="IPR003293">
    <property type="entry name" value="Nudix_hydrolase6-like"/>
</dbReference>
<dbReference type="PANTHER" id="PTHR13994">
    <property type="entry name" value="NUDIX HYDROLASE RELATED"/>
    <property type="match status" value="1"/>
</dbReference>
<dbReference type="InterPro" id="IPR020084">
    <property type="entry name" value="NUDIX_hydrolase_CS"/>
</dbReference>
<evidence type="ECO:0000256" key="3">
    <source>
        <dbReference type="ARBA" id="ARBA00022801"/>
    </source>
</evidence>
<dbReference type="EMBL" id="GCKF01003142">
    <property type="protein sequence ID" value="JAG99286.1"/>
    <property type="molecule type" value="Transcribed_RNA"/>
</dbReference>
<keyword evidence="3" id="KW-0378">Hydrolase</keyword>
<dbReference type="Pfam" id="PF18290">
    <property type="entry name" value="Nudix_hydro"/>
    <property type="match status" value="1"/>
</dbReference>
<keyword evidence="2" id="KW-0479">Metal-binding</keyword>
<dbReference type="FunFam" id="3.40.630.30:FF:000016">
    <property type="entry name" value="nudix hydrolase 2"/>
    <property type="match status" value="1"/>
</dbReference>
<dbReference type="SUPFAM" id="SSF55811">
    <property type="entry name" value="Nudix"/>
    <property type="match status" value="1"/>
</dbReference>
<dbReference type="Gene3D" id="3.40.630.30">
    <property type="match status" value="1"/>
</dbReference>
<dbReference type="Gene3D" id="3.90.79.10">
    <property type="entry name" value="Nucleoside Triphosphate Pyrophosphohydrolase"/>
    <property type="match status" value="1"/>
</dbReference>
<dbReference type="GO" id="GO:0047631">
    <property type="term" value="F:ADP-ribose diphosphatase activity"/>
    <property type="evidence" value="ECO:0007669"/>
    <property type="project" value="TreeGrafter"/>
</dbReference>
<comment type="similarity">
    <text evidence="1">Belongs to the Nudix hydrolase family.</text>
</comment>
<dbReference type="CDD" id="cd04670">
    <property type="entry name" value="NUDIX_ASFGF2_Nudt6"/>
    <property type="match status" value="1"/>
</dbReference>
<dbReference type="PANTHER" id="PTHR13994:SF13">
    <property type="entry name" value="FI03680P"/>
    <property type="match status" value="1"/>
</dbReference>
<dbReference type="PROSITE" id="PS00893">
    <property type="entry name" value="NUDIX_BOX"/>
    <property type="match status" value="1"/>
</dbReference>
<dbReference type="Pfam" id="PF00293">
    <property type="entry name" value="NUDIX"/>
    <property type="match status" value="1"/>
</dbReference>
<organism evidence="5">
    <name type="scientific">Araucaria cunninghamii</name>
    <name type="common">Hoop pine</name>
    <name type="synonym">Moreton Bay pine</name>
    <dbReference type="NCBI Taxonomy" id="56994"/>
    <lineage>
        <taxon>Eukaryota</taxon>
        <taxon>Viridiplantae</taxon>
        <taxon>Streptophyta</taxon>
        <taxon>Embryophyta</taxon>
        <taxon>Tracheophyta</taxon>
        <taxon>Spermatophyta</taxon>
        <taxon>Pinopsida</taxon>
        <taxon>Pinidae</taxon>
        <taxon>Conifers II</taxon>
        <taxon>Araucariales</taxon>
        <taxon>Araucariaceae</taxon>
        <taxon>Araucaria</taxon>
    </lineage>
</organism>
<dbReference type="PRINTS" id="PR01356">
    <property type="entry name" value="GFGPROTEIN"/>
</dbReference>
<dbReference type="GO" id="GO:0046872">
    <property type="term" value="F:metal ion binding"/>
    <property type="evidence" value="ECO:0007669"/>
    <property type="project" value="UniProtKB-KW"/>
</dbReference>
<dbReference type="GO" id="GO:0051287">
    <property type="term" value="F:NAD binding"/>
    <property type="evidence" value="ECO:0007669"/>
    <property type="project" value="TreeGrafter"/>
</dbReference>
<dbReference type="InterPro" id="IPR040618">
    <property type="entry name" value="Pre-Nudix"/>
</dbReference>
<evidence type="ECO:0000256" key="1">
    <source>
        <dbReference type="ARBA" id="ARBA00005582"/>
    </source>
</evidence>
<proteinExistence type="inferred from homology"/>
<dbReference type="PROSITE" id="PS51462">
    <property type="entry name" value="NUDIX"/>
    <property type="match status" value="1"/>
</dbReference>
<name>A0A0D6R947_ARACU</name>
<protein>
    <recommendedName>
        <fullName evidence="4">Nudix hydrolase domain-containing protein</fullName>
    </recommendedName>
</protein>
<dbReference type="FunFam" id="3.90.79.10:FF:000015">
    <property type="entry name" value="Nudix hydrolase 8"/>
    <property type="match status" value="1"/>
</dbReference>